<comment type="caution">
    <text evidence="3">The sequence shown here is derived from an EMBL/GenBank/DDBJ whole genome shotgun (WGS) entry which is preliminary data.</text>
</comment>
<evidence type="ECO:0000313" key="3">
    <source>
        <dbReference type="EMBL" id="GLL09520.1"/>
    </source>
</evidence>
<dbReference type="PANTHER" id="PTHR43084">
    <property type="entry name" value="PERSULFIDE DIOXYGENASE ETHE1"/>
    <property type="match status" value="1"/>
</dbReference>
<dbReference type="PROSITE" id="PS50206">
    <property type="entry name" value="RHODANESE_3"/>
    <property type="match status" value="1"/>
</dbReference>
<dbReference type="AlphaFoldDB" id="A0A9W6NTQ5"/>
<dbReference type="SMART" id="SM00849">
    <property type="entry name" value="Lactamase_B"/>
    <property type="match status" value="1"/>
</dbReference>
<dbReference type="Pfam" id="PF00753">
    <property type="entry name" value="Lactamase_B"/>
    <property type="match status" value="1"/>
</dbReference>
<dbReference type="InterPro" id="IPR044528">
    <property type="entry name" value="POD-like_MBL-fold"/>
</dbReference>
<dbReference type="RefSeq" id="WP_051736642.1">
    <property type="nucleotide sequence ID" value="NZ_BAAAUZ010000013.1"/>
</dbReference>
<dbReference type="InterPro" id="IPR001763">
    <property type="entry name" value="Rhodanese-like_dom"/>
</dbReference>
<dbReference type="Pfam" id="PF00581">
    <property type="entry name" value="Rhodanese"/>
    <property type="match status" value="1"/>
</dbReference>
<protein>
    <submittedName>
        <fullName evidence="3">MBL fold metallo-hydrolase</fullName>
    </submittedName>
</protein>
<dbReference type="SUPFAM" id="SSF52821">
    <property type="entry name" value="Rhodanese/Cell cycle control phosphatase"/>
    <property type="match status" value="2"/>
</dbReference>
<proteinExistence type="predicted"/>
<keyword evidence="4" id="KW-1185">Reference proteome</keyword>
<gene>
    <name evidence="3" type="ORF">GCM10017577_06600</name>
</gene>
<name>A0A9W6NTQ5_9PSEU</name>
<dbReference type="Gene3D" id="3.40.250.10">
    <property type="entry name" value="Rhodanese-like domain"/>
    <property type="match status" value="2"/>
</dbReference>
<accession>A0A9W6NTQ5</accession>
<feature type="domain" description="Rhodanese" evidence="2">
    <location>
        <begin position="378"/>
        <end position="464"/>
    </location>
</feature>
<reference evidence="3" key="2">
    <citation type="submission" date="2023-01" db="EMBL/GenBank/DDBJ databases">
        <authorList>
            <person name="Sun Q."/>
            <person name="Evtushenko L."/>
        </authorList>
    </citation>
    <scope>NUCLEOTIDE SEQUENCE</scope>
    <source>
        <strain evidence="3">VKM Ac-1069</strain>
    </source>
</reference>
<evidence type="ECO:0000256" key="1">
    <source>
        <dbReference type="ARBA" id="ARBA00022723"/>
    </source>
</evidence>
<dbReference type="Proteomes" id="UP001143463">
    <property type="component" value="Unassembled WGS sequence"/>
</dbReference>
<dbReference type="GO" id="GO:0006749">
    <property type="term" value="P:glutathione metabolic process"/>
    <property type="evidence" value="ECO:0007669"/>
    <property type="project" value="InterPro"/>
</dbReference>
<keyword evidence="1" id="KW-0479">Metal-binding</keyword>
<dbReference type="EMBL" id="BSFQ01000002">
    <property type="protein sequence ID" value="GLL09520.1"/>
    <property type="molecule type" value="Genomic_DNA"/>
</dbReference>
<dbReference type="SUPFAM" id="SSF56281">
    <property type="entry name" value="Metallo-hydrolase/oxidoreductase"/>
    <property type="match status" value="1"/>
</dbReference>
<dbReference type="GO" id="GO:0050313">
    <property type="term" value="F:sulfur dioxygenase activity"/>
    <property type="evidence" value="ECO:0007669"/>
    <property type="project" value="InterPro"/>
</dbReference>
<dbReference type="InterPro" id="IPR051682">
    <property type="entry name" value="Mito_Persulfide_Diox"/>
</dbReference>
<evidence type="ECO:0000259" key="2">
    <source>
        <dbReference type="PROSITE" id="PS50206"/>
    </source>
</evidence>
<dbReference type="CDD" id="cd07724">
    <property type="entry name" value="POD-like_MBL-fold"/>
    <property type="match status" value="1"/>
</dbReference>
<dbReference type="InterPro" id="IPR036873">
    <property type="entry name" value="Rhodanese-like_dom_sf"/>
</dbReference>
<organism evidence="3 4">
    <name type="scientific">Pseudonocardia halophobica</name>
    <dbReference type="NCBI Taxonomy" id="29401"/>
    <lineage>
        <taxon>Bacteria</taxon>
        <taxon>Bacillati</taxon>
        <taxon>Actinomycetota</taxon>
        <taxon>Actinomycetes</taxon>
        <taxon>Pseudonocardiales</taxon>
        <taxon>Pseudonocardiaceae</taxon>
        <taxon>Pseudonocardia</taxon>
    </lineage>
</organism>
<dbReference type="GO" id="GO:0070813">
    <property type="term" value="P:hydrogen sulfide metabolic process"/>
    <property type="evidence" value="ECO:0007669"/>
    <property type="project" value="TreeGrafter"/>
</dbReference>
<dbReference type="PANTHER" id="PTHR43084:SF1">
    <property type="entry name" value="PERSULFIDE DIOXYGENASE ETHE1, MITOCHONDRIAL"/>
    <property type="match status" value="1"/>
</dbReference>
<dbReference type="SMART" id="SM00450">
    <property type="entry name" value="RHOD"/>
    <property type="match status" value="1"/>
</dbReference>
<dbReference type="InterPro" id="IPR036866">
    <property type="entry name" value="RibonucZ/Hydroxyglut_hydro"/>
</dbReference>
<dbReference type="Gene3D" id="3.60.15.10">
    <property type="entry name" value="Ribonuclease Z/Hydroxyacylglutathione hydrolase-like"/>
    <property type="match status" value="1"/>
</dbReference>
<dbReference type="InterPro" id="IPR001279">
    <property type="entry name" value="Metallo-B-lactamas"/>
</dbReference>
<reference evidence="3" key="1">
    <citation type="journal article" date="2014" name="Int. J. Syst. Evol. Microbiol.">
        <title>Complete genome sequence of Corynebacterium casei LMG S-19264T (=DSM 44701T), isolated from a smear-ripened cheese.</title>
        <authorList>
            <consortium name="US DOE Joint Genome Institute (JGI-PGF)"/>
            <person name="Walter F."/>
            <person name="Albersmeier A."/>
            <person name="Kalinowski J."/>
            <person name="Ruckert C."/>
        </authorList>
    </citation>
    <scope>NUCLEOTIDE SEQUENCE</scope>
    <source>
        <strain evidence="3">VKM Ac-1069</strain>
    </source>
</reference>
<sequence>MTDENRTTDPAAFRVETIETTSLGDRSYLIHDGETAVVVDPQRDIDRITGLLDAGGLRLTLAVETHVHNDYVSGGLELARTTGATYVLASGDELEFEFRPVADGEVLEAGRMRLRVLHTPGHTHHHVSYVLQDADRRVHGVFTGGSMLYGATGRTDLVRPEDTEALTHAQYHSVRRLAAELPADTPVYPTHGFGSFCSATPTSGDASTVGAQAEVNPALTLAERDYVDTLIAGLAAYPAYYAHMSPLNRAGAAPVDLSLPEPVDPAELRRRIEAGEWVVDLRERTAFAAGHLAGSLGFELSTNFLTYLGWLYPWGAPLTLIGESVEQVTQARRELVRIGIDRLAGMAYGEIDELADGQPLRSYPVSDFAGLAAALADRPGAFTVLDARRDDERAGGGVRGSLHIPIHELTERVDEVPDGEVWVYCGSGYRASIAASILDRPGRDLVLVDDDYAHAADAGLHAAQPEPARAR</sequence>
<dbReference type="GO" id="GO:0046872">
    <property type="term" value="F:metal ion binding"/>
    <property type="evidence" value="ECO:0007669"/>
    <property type="project" value="UniProtKB-KW"/>
</dbReference>
<evidence type="ECO:0000313" key="4">
    <source>
        <dbReference type="Proteomes" id="UP001143463"/>
    </source>
</evidence>